<dbReference type="GO" id="GO:0004477">
    <property type="term" value="F:methenyltetrahydrofolate cyclohydrolase activity"/>
    <property type="evidence" value="ECO:0007669"/>
    <property type="project" value="UniProtKB-EC"/>
</dbReference>
<dbReference type="Gene3D" id="3.40.50.10860">
    <property type="entry name" value="Leucine Dehydrogenase, chain A, domain 1"/>
    <property type="match status" value="1"/>
</dbReference>
<protein>
    <recommendedName>
        <fullName evidence="9">C-1-tetrahydrofolate synthase, cytoplasmic</fullName>
        <ecNumber evidence="8">1.5.1.5</ecNumber>
        <ecNumber evidence="7">3.5.4.9</ecNumber>
        <ecNumber evidence="6">6.3.4.3</ecNumber>
    </recommendedName>
</protein>
<dbReference type="InterPro" id="IPR020867">
    <property type="entry name" value="THF_DH/CycHdrlase_CS"/>
</dbReference>
<dbReference type="PRINTS" id="PR00085">
    <property type="entry name" value="THFDHDRGNASE"/>
</dbReference>
<keyword evidence="16" id="KW-0521">NADP</keyword>
<evidence type="ECO:0000256" key="14">
    <source>
        <dbReference type="ARBA" id="ARBA00022801"/>
    </source>
</evidence>
<evidence type="ECO:0000256" key="8">
    <source>
        <dbReference type="ARBA" id="ARBA00012859"/>
    </source>
</evidence>
<dbReference type="FunFam" id="3.40.50.300:FF:001123">
    <property type="entry name" value="C-1-tetrahydrofolate synthase, cytoplasmic isoform X2"/>
    <property type="match status" value="1"/>
</dbReference>
<keyword evidence="13" id="KW-0547">Nucleotide-binding</keyword>
<evidence type="ECO:0000256" key="19">
    <source>
        <dbReference type="ARBA" id="ARBA00049033"/>
    </source>
</evidence>
<dbReference type="PROSITE" id="PS00721">
    <property type="entry name" value="FTHFS_1"/>
    <property type="match status" value="1"/>
</dbReference>
<comment type="caution">
    <text evidence="22">The sequence shown here is derived from an EMBL/GenBank/DDBJ whole genome shotgun (WGS) entry which is preliminary data.</text>
</comment>
<dbReference type="EMBL" id="JAKELL010000001">
    <property type="protein sequence ID" value="KAH9001269.1"/>
    <property type="molecule type" value="Genomic_DNA"/>
</dbReference>
<comment type="similarity">
    <text evidence="3">In the N-terminal section; belongs to the tetrahydrofolate dehydrogenase/cyclohydrolase family.</text>
</comment>
<keyword evidence="18" id="KW-0511">Multifunctional enzyme</keyword>
<accession>A0AAD4QFM1</accession>
<evidence type="ECO:0000256" key="5">
    <source>
        <dbReference type="ARBA" id="ARBA00011738"/>
    </source>
</evidence>
<evidence type="ECO:0000256" key="17">
    <source>
        <dbReference type="ARBA" id="ARBA00023002"/>
    </source>
</evidence>
<keyword evidence="23" id="KW-1185">Reference proteome</keyword>
<keyword evidence="12" id="KW-0436">Ligase</keyword>
<dbReference type="InterPro" id="IPR000672">
    <property type="entry name" value="THF_DH/CycHdrlase"/>
</dbReference>
<dbReference type="FunFam" id="3.40.50.10860:FF:000005">
    <property type="entry name" value="C-1-tetrahydrofolate synthase, cytoplasmic, putative"/>
    <property type="match status" value="1"/>
</dbReference>
<evidence type="ECO:0000256" key="16">
    <source>
        <dbReference type="ARBA" id="ARBA00022857"/>
    </source>
</evidence>
<dbReference type="AlphaFoldDB" id="A0AAD4QFM1"/>
<dbReference type="InterPro" id="IPR036291">
    <property type="entry name" value="NAD(P)-bd_dom_sf"/>
</dbReference>
<dbReference type="FunFam" id="1.10.8.770:FF:000001">
    <property type="entry name" value="Methylenetetrahydrofolate dehydrogenase (NADP+ dependent) 1 like"/>
    <property type="match status" value="1"/>
</dbReference>
<evidence type="ECO:0000256" key="2">
    <source>
        <dbReference type="ARBA" id="ARBA00004777"/>
    </source>
</evidence>
<evidence type="ECO:0000256" key="18">
    <source>
        <dbReference type="ARBA" id="ARBA00023268"/>
    </source>
</evidence>
<dbReference type="FunFam" id="3.40.50.300:FF:000245">
    <property type="entry name" value="C-1-tetrahydrofolate synthase, cytoplasmic"/>
    <property type="match status" value="1"/>
</dbReference>
<name>A0AAD4QFM1_9AGAM</name>
<dbReference type="Pfam" id="PF01268">
    <property type="entry name" value="FTHFS"/>
    <property type="match status" value="1"/>
</dbReference>
<dbReference type="InterPro" id="IPR020630">
    <property type="entry name" value="THF_DH/CycHdrlase_cat_dom"/>
</dbReference>
<evidence type="ECO:0000256" key="7">
    <source>
        <dbReference type="ARBA" id="ARBA00012776"/>
    </source>
</evidence>
<dbReference type="GO" id="GO:0006164">
    <property type="term" value="P:purine nucleotide biosynthetic process"/>
    <property type="evidence" value="ECO:0007669"/>
    <property type="project" value="UniProtKB-ARBA"/>
</dbReference>
<dbReference type="Pfam" id="PF00763">
    <property type="entry name" value="THF_DHG_CYH"/>
    <property type="match status" value="1"/>
</dbReference>
<dbReference type="Gene3D" id="3.40.50.300">
    <property type="entry name" value="P-loop containing nucleotide triphosphate hydrolases"/>
    <property type="match status" value="2"/>
</dbReference>
<sequence length="950" mass="101973">MAIPVDSYTASAKIIDGTAIAKSIRDEVAQRINTLKSTYPRFQPQLIIVQAGARPDSSVYVRMKIKAAQEVGILYRHITLPTEATVDEIVDVVKKLNRDDTVSGIIVQLPLGDHIGPNEERTITEAISPEKDVDGFHAYNIGHLSSRAALPLFTPCTPTGVLRLLESTGVSISGANAVILGRSDIVGSPVAAMLRSKDATTTQCHSKTRNLPEIVKNADILVSAIGKPEYVHGSWLKQGAVVIDVGTNYIPDPTKKSGQRLVGDVDFASASSVASHITPVPGGVGPMTVAQLMFNTLKSAERLWEEARSRKVKPLKLRLQEKVPSDIEIAMEQTPKPILHLAQEVGLLPDELESYGKYKAKVELSVLERLNHRKNGKYVVISGITPTPLGEGKSTTTIGLSQAIAAHLGRPAFACVRQPSQGPTFGIKGGAAGGGYSQVIPMDEFNLHLTGDIHAVTAANNLLAAALDARMFHEATQSDKALYGRLVPAKKGKREFAPLMFKRLQKLGIDKTDPNDLTPGEIQRFARLDVDPQTITWSRVIDTNDRFLRKITIGQGDAEKGHQREAGFDIAVASECMAVLALTTSLQDMRERLGAMVVATSKSGDAITADDLGVGGALAVLLKDAIKPNLMQTLEGTPVFVHAGPFANIAHGNSSILADRVALKLVGSEEGDSPDHVGYVLTEGGFGADMGMEKFCNIKCRVSGLTPDAVVIVSTTRALKMHGGGPEVTPGKPLADTYTKEDLVILKEGTKNLVRHIQNSKKFGLKVVVAVNRFASDTPAELELIREQALIGGADAAVVSNHWAEGGAGARELAEALVTACEGESKFKFLYDLNLPIEEKITIISKEIYGAEGIELSDLAKQQIETYTRQGYSGLPICMAKTQYSFSHDPKLKNAPTGFVIPIRSVRLSAGAGFLYPLLGDMQTMPGLGTRPGFWEVGLDPETGRVVGLF</sequence>
<organism evidence="22 23">
    <name type="scientific">Lactarius akahatsu</name>
    <dbReference type="NCBI Taxonomy" id="416441"/>
    <lineage>
        <taxon>Eukaryota</taxon>
        <taxon>Fungi</taxon>
        <taxon>Dikarya</taxon>
        <taxon>Basidiomycota</taxon>
        <taxon>Agaricomycotina</taxon>
        <taxon>Agaricomycetes</taxon>
        <taxon>Russulales</taxon>
        <taxon>Russulaceae</taxon>
        <taxon>Lactarius</taxon>
    </lineage>
</organism>
<dbReference type="Gene3D" id="1.10.8.770">
    <property type="match status" value="1"/>
</dbReference>
<dbReference type="InterPro" id="IPR020628">
    <property type="entry name" value="Formate_THF_ligase_CS"/>
</dbReference>
<evidence type="ECO:0000256" key="6">
    <source>
        <dbReference type="ARBA" id="ARBA00012295"/>
    </source>
</evidence>
<comment type="subcellular location">
    <subcellularLocation>
        <location evidence="1">Cytoplasm</location>
    </subcellularLocation>
</comment>
<gene>
    <name evidence="22" type="ORF">EDB92DRAFT_1788419</name>
</gene>
<dbReference type="InterPro" id="IPR020631">
    <property type="entry name" value="THF_DH/CycHdrlase_NAD-bd_dom"/>
</dbReference>
<dbReference type="PANTHER" id="PTHR48099:SF5">
    <property type="entry name" value="C-1-TETRAHYDROFOLATE SYNTHASE, CYTOPLASMIC"/>
    <property type="match status" value="1"/>
</dbReference>
<keyword evidence="17" id="KW-0560">Oxidoreductase</keyword>
<dbReference type="HAMAP" id="MF_01576">
    <property type="entry name" value="THF_DHG_CYH"/>
    <property type="match status" value="1"/>
</dbReference>
<evidence type="ECO:0000259" key="20">
    <source>
        <dbReference type="Pfam" id="PF00763"/>
    </source>
</evidence>
<dbReference type="InterPro" id="IPR046346">
    <property type="entry name" value="Aminoacid_DH-like_N_sf"/>
</dbReference>
<dbReference type="SUPFAM" id="SSF52540">
    <property type="entry name" value="P-loop containing nucleoside triphosphate hydrolases"/>
    <property type="match status" value="1"/>
</dbReference>
<comment type="similarity">
    <text evidence="4">In the C-terminal section; belongs to the formate--tetrahydrofolate ligase family.</text>
</comment>
<evidence type="ECO:0000313" key="23">
    <source>
        <dbReference type="Proteomes" id="UP001201163"/>
    </source>
</evidence>
<dbReference type="GO" id="GO:0046655">
    <property type="term" value="P:folic acid metabolic process"/>
    <property type="evidence" value="ECO:0007669"/>
    <property type="project" value="UniProtKB-ARBA"/>
</dbReference>
<feature type="domain" description="Tetrahydrofolate dehydrogenase/cyclohydrolase catalytic" evidence="20">
    <location>
        <begin position="15"/>
        <end position="134"/>
    </location>
</feature>
<keyword evidence="14" id="KW-0378">Hydrolase</keyword>
<evidence type="ECO:0000256" key="11">
    <source>
        <dbReference type="ARBA" id="ARBA00022563"/>
    </source>
</evidence>
<dbReference type="GO" id="GO:0009257">
    <property type="term" value="P:10-formyltetrahydrofolate biosynthetic process"/>
    <property type="evidence" value="ECO:0007669"/>
    <property type="project" value="UniProtKB-ARBA"/>
</dbReference>
<keyword evidence="15" id="KW-0067">ATP-binding</keyword>
<evidence type="ECO:0000313" key="22">
    <source>
        <dbReference type="EMBL" id="KAH9001269.1"/>
    </source>
</evidence>
<dbReference type="GO" id="GO:0035999">
    <property type="term" value="P:tetrahydrofolate interconversion"/>
    <property type="evidence" value="ECO:0007669"/>
    <property type="project" value="UniProtKB-ARBA"/>
</dbReference>
<evidence type="ECO:0000256" key="1">
    <source>
        <dbReference type="ARBA" id="ARBA00004496"/>
    </source>
</evidence>
<feature type="domain" description="Tetrahydrofolate dehydrogenase/cyclohydrolase NAD(P)-binding" evidence="21">
    <location>
        <begin position="155"/>
        <end position="302"/>
    </location>
</feature>
<dbReference type="EC" id="3.5.4.9" evidence="7"/>
<dbReference type="GO" id="GO:0005829">
    <property type="term" value="C:cytosol"/>
    <property type="evidence" value="ECO:0007669"/>
    <property type="project" value="UniProtKB-ARBA"/>
</dbReference>
<evidence type="ECO:0000256" key="10">
    <source>
        <dbReference type="ARBA" id="ARBA00022490"/>
    </source>
</evidence>
<dbReference type="Pfam" id="PF02882">
    <property type="entry name" value="THF_DHG_CYH_C"/>
    <property type="match status" value="1"/>
</dbReference>
<reference evidence="22" key="1">
    <citation type="submission" date="2022-01" db="EMBL/GenBank/DDBJ databases">
        <title>Comparative genomics reveals a dynamic genome evolution in the ectomycorrhizal milk-cap (Lactarius) mushrooms.</title>
        <authorList>
            <consortium name="DOE Joint Genome Institute"/>
            <person name="Lebreton A."/>
            <person name="Tang N."/>
            <person name="Kuo A."/>
            <person name="LaButti K."/>
            <person name="Drula E."/>
            <person name="Barry K."/>
            <person name="Clum A."/>
            <person name="Lipzen A."/>
            <person name="Mousain D."/>
            <person name="Ng V."/>
            <person name="Wang R."/>
            <person name="Wang X."/>
            <person name="Dai Y."/>
            <person name="Henrissat B."/>
            <person name="Grigoriev I.V."/>
            <person name="Guerin-Laguette A."/>
            <person name="Yu F."/>
            <person name="Martin F.M."/>
        </authorList>
    </citation>
    <scope>NUCLEOTIDE SEQUENCE</scope>
    <source>
        <strain evidence="22">QP</strain>
    </source>
</reference>
<dbReference type="SUPFAM" id="SSF53223">
    <property type="entry name" value="Aminoacid dehydrogenase-like, N-terminal domain"/>
    <property type="match status" value="1"/>
</dbReference>
<comment type="catalytic activity">
    <reaction evidence="19">
        <text>(6S)-5,6,7,8-tetrahydrofolate + formate + ATP = (6R)-10-formyltetrahydrofolate + ADP + phosphate</text>
        <dbReference type="Rhea" id="RHEA:20221"/>
        <dbReference type="ChEBI" id="CHEBI:15740"/>
        <dbReference type="ChEBI" id="CHEBI:30616"/>
        <dbReference type="ChEBI" id="CHEBI:43474"/>
        <dbReference type="ChEBI" id="CHEBI:57453"/>
        <dbReference type="ChEBI" id="CHEBI:195366"/>
        <dbReference type="ChEBI" id="CHEBI:456216"/>
        <dbReference type="EC" id="6.3.4.3"/>
    </reaction>
</comment>
<dbReference type="HAMAP" id="MF_01543">
    <property type="entry name" value="FTHFS"/>
    <property type="match status" value="1"/>
</dbReference>
<evidence type="ECO:0000256" key="4">
    <source>
        <dbReference type="ARBA" id="ARBA00006985"/>
    </source>
</evidence>
<dbReference type="FunFam" id="3.10.410.10:FF:000001">
    <property type="entry name" value="Putative formate--tetrahydrofolate ligase"/>
    <property type="match status" value="1"/>
</dbReference>
<evidence type="ECO:0000256" key="12">
    <source>
        <dbReference type="ARBA" id="ARBA00022598"/>
    </source>
</evidence>
<comment type="subunit">
    <text evidence="5">Homodimer.</text>
</comment>
<comment type="pathway">
    <text evidence="2">One-carbon metabolism; tetrahydrofolate interconversion.</text>
</comment>
<dbReference type="Proteomes" id="UP001201163">
    <property type="component" value="Unassembled WGS sequence"/>
</dbReference>
<dbReference type="Gene3D" id="3.40.50.720">
    <property type="entry name" value="NAD(P)-binding Rossmann-like Domain"/>
    <property type="match status" value="1"/>
</dbReference>
<evidence type="ECO:0000256" key="15">
    <source>
        <dbReference type="ARBA" id="ARBA00022840"/>
    </source>
</evidence>
<evidence type="ECO:0000256" key="9">
    <source>
        <dbReference type="ARBA" id="ARBA00017592"/>
    </source>
</evidence>
<dbReference type="Gene3D" id="3.10.410.10">
    <property type="entry name" value="Formyltetrahydrofolate synthetase, domain 3"/>
    <property type="match status" value="1"/>
</dbReference>
<dbReference type="PROSITE" id="PS00767">
    <property type="entry name" value="THF_DHG_CYH_2"/>
    <property type="match status" value="1"/>
</dbReference>
<dbReference type="CDD" id="cd00477">
    <property type="entry name" value="FTHFS"/>
    <property type="match status" value="1"/>
</dbReference>
<dbReference type="InterPro" id="IPR000559">
    <property type="entry name" value="Formate_THF_ligase"/>
</dbReference>
<dbReference type="SUPFAM" id="SSF51735">
    <property type="entry name" value="NAD(P)-binding Rossmann-fold domains"/>
    <property type="match status" value="1"/>
</dbReference>
<keyword evidence="10" id="KW-0963">Cytoplasm</keyword>
<dbReference type="GO" id="GO:0005524">
    <property type="term" value="F:ATP binding"/>
    <property type="evidence" value="ECO:0007669"/>
    <property type="project" value="UniProtKB-KW"/>
</dbReference>
<dbReference type="PANTHER" id="PTHR48099">
    <property type="entry name" value="C-1-TETRAHYDROFOLATE SYNTHASE, CYTOPLASMIC-RELATED"/>
    <property type="match status" value="1"/>
</dbReference>
<evidence type="ECO:0000259" key="21">
    <source>
        <dbReference type="Pfam" id="PF02882"/>
    </source>
</evidence>
<dbReference type="EC" id="1.5.1.5" evidence="8"/>
<dbReference type="InterPro" id="IPR027417">
    <property type="entry name" value="P-loop_NTPase"/>
</dbReference>
<evidence type="ECO:0000256" key="13">
    <source>
        <dbReference type="ARBA" id="ARBA00022741"/>
    </source>
</evidence>
<dbReference type="GO" id="GO:0004488">
    <property type="term" value="F:methylenetetrahydrofolate dehydrogenase (NADP+) activity"/>
    <property type="evidence" value="ECO:0007669"/>
    <property type="project" value="UniProtKB-EC"/>
</dbReference>
<proteinExistence type="inferred from homology"/>
<dbReference type="GO" id="GO:0006555">
    <property type="term" value="P:methionine metabolic process"/>
    <property type="evidence" value="ECO:0007669"/>
    <property type="project" value="UniProtKB-ARBA"/>
</dbReference>
<dbReference type="FunFam" id="3.40.50.720:FF:000006">
    <property type="entry name" value="Bifunctional protein FolD"/>
    <property type="match status" value="1"/>
</dbReference>
<dbReference type="CDD" id="cd01080">
    <property type="entry name" value="NAD_bind_m-THF_DH_Cyclohyd"/>
    <property type="match status" value="1"/>
</dbReference>
<evidence type="ECO:0000256" key="3">
    <source>
        <dbReference type="ARBA" id="ARBA00005559"/>
    </source>
</evidence>
<dbReference type="EC" id="6.3.4.3" evidence="6"/>
<keyword evidence="11" id="KW-0554">One-carbon metabolism</keyword>
<dbReference type="GO" id="GO:0004329">
    <property type="term" value="F:formate-tetrahydrofolate ligase activity"/>
    <property type="evidence" value="ECO:0007669"/>
    <property type="project" value="UniProtKB-EC"/>
</dbReference>